<dbReference type="EMBL" id="JBBJCI010000212">
    <property type="protein sequence ID" value="KAK7240465.1"/>
    <property type="molecule type" value="Genomic_DNA"/>
</dbReference>
<keyword evidence="6" id="KW-1185">Reference proteome</keyword>
<gene>
    <name evidence="5" type="ORF">SO694_00113020</name>
</gene>
<dbReference type="InterPro" id="IPR000917">
    <property type="entry name" value="Sulfatase_N"/>
</dbReference>
<dbReference type="GO" id="GO:0016787">
    <property type="term" value="F:hydrolase activity"/>
    <property type="evidence" value="ECO:0007669"/>
    <property type="project" value="UniProtKB-KW"/>
</dbReference>
<evidence type="ECO:0000256" key="3">
    <source>
        <dbReference type="ARBA" id="ARBA00023180"/>
    </source>
</evidence>
<evidence type="ECO:0000313" key="5">
    <source>
        <dbReference type="EMBL" id="KAK7240465.1"/>
    </source>
</evidence>
<keyword evidence="1" id="KW-0479">Metal-binding</keyword>
<dbReference type="Gene3D" id="3.30.1120.10">
    <property type="match status" value="1"/>
</dbReference>
<dbReference type="CDD" id="cd16029">
    <property type="entry name" value="4-S"/>
    <property type="match status" value="1"/>
</dbReference>
<reference evidence="5 6" key="1">
    <citation type="submission" date="2024-03" db="EMBL/GenBank/DDBJ databases">
        <title>Aureococcus anophagefferens CCMP1851 and Kratosvirus quantuckense: Draft genome of a second virus-susceptible host strain in the model system.</title>
        <authorList>
            <person name="Chase E."/>
            <person name="Truchon A.R."/>
            <person name="Schepens W."/>
            <person name="Wilhelm S.W."/>
        </authorList>
    </citation>
    <scope>NUCLEOTIDE SEQUENCE [LARGE SCALE GENOMIC DNA]</scope>
    <source>
        <strain evidence="5 6">CCMP1851</strain>
    </source>
</reference>
<dbReference type="SUPFAM" id="SSF53649">
    <property type="entry name" value="Alkaline phosphatase-like"/>
    <property type="match status" value="1"/>
</dbReference>
<feature type="domain" description="Sulfatase N-terminal" evidence="4">
    <location>
        <begin position="477"/>
        <end position="811"/>
    </location>
</feature>
<name>A0ABR1FWV8_AURAN</name>
<accession>A0ABR1FWV8</accession>
<evidence type="ECO:0000256" key="1">
    <source>
        <dbReference type="ARBA" id="ARBA00022723"/>
    </source>
</evidence>
<dbReference type="Pfam" id="PF00884">
    <property type="entry name" value="Sulfatase"/>
    <property type="match status" value="1"/>
</dbReference>
<keyword evidence="5" id="KW-0378">Hydrolase</keyword>
<evidence type="ECO:0000313" key="6">
    <source>
        <dbReference type="Proteomes" id="UP001363151"/>
    </source>
</evidence>
<keyword evidence="3" id="KW-0325">Glycoprotein</keyword>
<sequence length="980" mass="106620">MRGFLALTVAAAVTVDVDFDATLRSALRAVPVSINGYVVVVPDAGPALRAEVSRRFSDYWDLGAPDALAGAFGTEAATHDLELGFADVALDFGDGDVVATARASGARADAAACYGADEADARSPETPPRPVAKTKRAALVFRGAVSRVDAPAGYQGALADQRGAFVDVERCAAAYRKHIIDANPPFAVDVYAHIWHAALRDRFENAFGPLAAGVFEENPPLEPWFRRRAGDGYYMASLAHSLGAALALALDAARRGGFAYDVFLSCRPDVLLWRDVDLAALRGERLYRDAYVRHPFGSTEFFGTASTAVAEALVAKIDDRTIDDLARAGVADRAHAVFSRWLLAEFGPERLAYLDLVGTGVDFEVLRKLQPVFAHAWGWSASSSAAGCLAVAMAGGDAYESIKDGDEEVAEGSTRKSKLGIFLGFLIMVTIGAMGAQLAGTTPEDLAMEDMTDDAADASEEVALPEPEEVASAPETPHIVYVLFDDMGWNDIGYQSTDMAALTPVLSDLAENGVKLTQYYTQSTCTVSRAALLSGVLPMHNGISHGTIVMDSPIGLPLKYKLLPQYLQESGYRTYMVGKWDIGHFNEEYLPHNRGFDHFFGFYGADITYFSHISSRGYCANPNCFPDLRNEDETMANASMRYTTDLFRERAVGFVEGHAANHATDPLFLYLSFNAPHYPTSAPQEFMRNEAELLAPFTNRERRVFAAVVNYADRSVGRVVEALKATGAYNDSVILFASDNGAVPTTCNQSHCTSESNTGSNWPLRGMKATYWEGGCRVPAFVHAPKYLGDRASGSLYQGIVHITDWIPTIVRGVLRSSSTLLGAEVSGADHWDSIRKLATPPRTELLYGVDHCVAGGQLTGAIRVDNWKFIIDYNYSNYPVPTTQEPFLERYNTTDITDHLVNGSLFDLAADPNERTDLANAHPELAATMRKKLMEHYAGSTECYMCPPAGMKAFDVWNAKESFIGPWEADADSMYSCRT</sequence>
<dbReference type="Gene3D" id="3.40.720.10">
    <property type="entry name" value="Alkaline Phosphatase, subunit A"/>
    <property type="match status" value="1"/>
</dbReference>
<dbReference type="InterPro" id="IPR047115">
    <property type="entry name" value="ARSB"/>
</dbReference>
<dbReference type="PANTHER" id="PTHR10342">
    <property type="entry name" value="ARYLSULFATASE"/>
    <property type="match status" value="1"/>
</dbReference>
<keyword evidence="2" id="KW-0106">Calcium</keyword>
<dbReference type="Proteomes" id="UP001363151">
    <property type="component" value="Unassembled WGS sequence"/>
</dbReference>
<protein>
    <submittedName>
        <fullName evidence="5">Sulfuric ester hydrolase</fullName>
    </submittedName>
</protein>
<dbReference type="InterPro" id="IPR017850">
    <property type="entry name" value="Alkaline_phosphatase_core_sf"/>
</dbReference>
<organism evidence="5 6">
    <name type="scientific">Aureococcus anophagefferens</name>
    <name type="common">Harmful bloom alga</name>
    <dbReference type="NCBI Taxonomy" id="44056"/>
    <lineage>
        <taxon>Eukaryota</taxon>
        <taxon>Sar</taxon>
        <taxon>Stramenopiles</taxon>
        <taxon>Ochrophyta</taxon>
        <taxon>Pelagophyceae</taxon>
        <taxon>Pelagomonadales</taxon>
        <taxon>Pelagomonadaceae</taxon>
        <taxon>Aureococcus</taxon>
    </lineage>
</organism>
<proteinExistence type="predicted"/>
<evidence type="ECO:0000256" key="2">
    <source>
        <dbReference type="ARBA" id="ARBA00022837"/>
    </source>
</evidence>
<comment type="caution">
    <text evidence="5">The sequence shown here is derived from an EMBL/GenBank/DDBJ whole genome shotgun (WGS) entry which is preliminary data.</text>
</comment>
<evidence type="ECO:0000259" key="4">
    <source>
        <dbReference type="Pfam" id="PF00884"/>
    </source>
</evidence>
<dbReference type="PANTHER" id="PTHR10342:SF274">
    <property type="entry name" value="ARYLSULFATASE B"/>
    <property type="match status" value="1"/>
</dbReference>